<organism evidence="1 2">
    <name type="scientific">Methylobacterium indicum</name>
    <dbReference type="NCBI Taxonomy" id="1775910"/>
    <lineage>
        <taxon>Bacteria</taxon>
        <taxon>Pseudomonadati</taxon>
        <taxon>Pseudomonadota</taxon>
        <taxon>Alphaproteobacteria</taxon>
        <taxon>Hyphomicrobiales</taxon>
        <taxon>Methylobacteriaceae</taxon>
        <taxon>Methylobacterium</taxon>
    </lineage>
</organism>
<reference evidence="1" key="1">
    <citation type="submission" date="2020-11" db="EMBL/GenBank/DDBJ databases">
        <title>Complete genome sequence of a novel pathogenic Methylobacterium strain isolated from rice in Vietnam.</title>
        <authorList>
            <person name="Lai K."/>
            <person name="Okazaki S."/>
            <person name="Higashi K."/>
            <person name="Mori H."/>
            <person name="Toyoda A."/>
            <person name="Kurokawa K."/>
        </authorList>
    </citation>
    <scope>NUCLEOTIDE SEQUENCE</scope>
    <source>
        <strain evidence="1">VL1</strain>
    </source>
</reference>
<dbReference type="InterPro" id="IPR015813">
    <property type="entry name" value="Pyrv/PenolPyrv_kinase-like_dom"/>
</dbReference>
<dbReference type="Pfam" id="PF13714">
    <property type="entry name" value="PEP_mutase"/>
    <property type="match status" value="1"/>
</dbReference>
<dbReference type="EMBL" id="AP024145">
    <property type="protein sequence ID" value="BCM83160.1"/>
    <property type="molecule type" value="Genomic_DNA"/>
</dbReference>
<sequence>MELWDTDSRETSPMTDFAARRAAFRRLHEGGCFVMPNPWDIGTSRYLAAMGFPALATTSSGFAFTRALPDTDWAVPLDAMLAHIAEIVAATDLPVNADFESGYAHDPEGVARNVRSCVATGVAGLSIEDATGDPARPLYDIAEGAERIRAARAAIDAAGGGVLLTGRAECYLTGHAEPLPEAIRRLQAYAEAGADVVYAPGPKRREEIRTLVEALAPVPVNILMSTNPGLKVADLEALGVRRISVGSSLARAAWTGFIRAARRIHDEGSFGGFDGSVSFSEINGFFRQDLKERGGA</sequence>
<evidence type="ECO:0000313" key="1">
    <source>
        <dbReference type="EMBL" id="BCM83160.1"/>
    </source>
</evidence>
<evidence type="ECO:0000313" key="2">
    <source>
        <dbReference type="Proteomes" id="UP000663508"/>
    </source>
</evidence>
<gene>
    <name evidence="1" type="ORF">mvi_16210</name>
</gene>
<dbReference type="InterPro" id="IPR039556">
    <property type="entry name" value="ICL/PEPM"/>
</dbReference>
<name>A0A8H8WRX6_9HYPH</name>
<protein>
    <submittedName>
        <fullName evidence="1">2-methylisocitrate lyase</fullName>
    </submittedName>
</protein>
<dbReference type="Proteomes" id="UP000663508">
    <property type="component" value="Chromosome"/>
</dbReference>
<dbReference type="KEGG" id="mind:mvi_16210"/>
<dbReference type="PANTHER" id="PTHR42905:SF16">
    <property type="entry name" value="CARBOXYPHOSPHONOENOLPYRUVATE PHOSPHONOMUTASE-LIKE PROTEIN (AFU_ORTHOLOGUE AFUA_5G07230)"/>
    <property type="match status" value="1"/>
</dbReference>
<proteinExistence type="predicted"/>
<keyword evidence="1" id="KW-0456">Lyase</keyword>
<accession>A0A8H8WRX6</accession>
<dbReference type="SUPFAM" id="SSF51621">
    <property type="entry name" value="Phosphoenolpyruvate/pyruvate domain"/>
    <property type="match status" value="1"/>
</dbReference>
<dbReference type="PANTHER" id="PTHR42905">
    <property type="entry name" value="PHOSPHOENOLPYRUVATE CARBOXYLASE"/>
    <property type="match status" value="1"/>
</dbReference>
<dbReference type="Gene3D" id="3.20.20.60">
    <property type="entry name" value="Phosphoenolpyruvate-binding domains"/>
    <property type="match status" value="1"/>
</dbReference>
<dbReference type="Gene3D" id="6.10.250.2750">
    <property type="match status" value="1"/>
</dbReference>
<dbReference type="CDD" id="cd00377">
    <property type="entry name" value="ICL_PEPM"/>
    <property type="match status" value="1"/>
</dbReference>
<dbReference type="GO" id="GO:0016829">
    <property type="term" value="F:lyase activity"/>
    <property type="evidence" value="ECO:0007669"/>
    <property type="project" value="UniProtKB-KW"/>
</dbReference>
<dbReference type="InterPro" id="IPR040442">
    <property type="entry name" value="Pyrv_kinase-like_dom_sf"/>
</dbReference>
<dbReference type="AlphaFoldDB" id="A0A8H8WRX6"/>